<dbReference type="AlphaFoldDB" id="A0A8E8P7S1"/>
<reference evidence="1" key="1">
    <citation type="submission" date="2021-04" db="EMBL/GenBank/DDBJ databases">
        <authorList>
            <person name="Zhang X."/>
        </authorList>
    </citation>
    <scope>NUCLEOTIDE SEQUENCE</scope>
</reference>
<keyword evidence="1" id="KW-0934">Plastid</keyword>
<dbReference type="EMBL" id="MZ014906">
    <property type="protein sequence ID" value="QWE36257.1"/>
    <property type="molecule type" value="Genomic_DNA"/>
</dbReference>
<geneLocation type="chloroplast" evidence="1"/>
<evidence type="ECO:0000313" key="1">
    <source>
        <dbReference type="EMBL" id="QWE36257.1"/>
    </source>
</evidence>
<dbReference type="GeneID" id="65343200"/>
<accession>A0A8E8P7S1</accession>
<gene>
    <name evidence="1" type="primary">psbJ</name>
</gene>
<sequence>MEGSGVNGRYYWKDSSLDNRYCNWYSCHRFNRHFLLWFIFRIRFIPVVIG</sequence>
<name>A0A8E8P7S1_9LAMI</name>
<organism evidence="1">
    <name type="scientific">Clerodendranthus spicatus</name>
    <dbReference type="NCBI Taxonomy" id="516067"/>
    <lineage>
        <taxon>Eukaryota</taxon>
        <taxon>Viridiplantae</taxon>
        <taxon>Streptophyta</taxon>
        <taxon>Embryophyta</taxon>
        <taxon>Tracheophyta</taxon>
        <taxon>Spermatophyta</taxon>
        <taxon>Magnoliopsida</taxon>
        <taxon>eudicotyledons</taxon>
        <taxon>Gunneridae</taxon>
        <taxon>Pentapetalae</taxon>
        <taxon>asterids</taxon>
        <taxon>lamiids</taxon>
        <taxon>Lamiales</taxon>
        <taxon>Lamiaceae</taxon>
        <taxon>Teucrioideae</taxon>
        <taxon>Clerodendranthus</taxon>
    </lineage>
</organism>
<keyword evidence="1" id="KW-0150">Chloroplast</keyword>
<proteinExistence type="predicted"/>
<protein>
    <submittedName>
        <fullName evidence="1">Photosystem II protein J</fullName>
    </submittedName>
</protein>
<dbReference type="RefSeq" id="YP_010132921.1">
    <property type="nucleotide sequence ID" value="NC_056393.1"/>
</dbReference>